<feature type="transmembrane region" description="Helical" evidence="7">
    <location>
        <begin position="157"/>
        <end position="178"/>
    </location>
</feature>
<feature type="transmembrane region" description="Helical" evidence="7">
    <location>
        <begin position="441"/>
        <end position="459"/>
    </location>
</feature>
<reference evidence="8" key="1">
    <citation type="submission" date="2016-10" db="EMBL/GenBank/DDBJ databases">
        <title>Sequence of Gallionella enrichment culture.</title>
        <authorList>
            <person name="Poehlein A."/>
            <person name="Muehling M."/>
            <person name="Daniel R."/>
        </authorList>
    </citation>
    <scope>NUCLEOTIDE SEQUENCE</scope>
</reference>
<keyword evidence="2" id="KW-0813">Transport</keyword>
<name>A0A1J5SGC3_9ZZZZ</name>
<evidence type="ECO:0000256" key="5">
    <source>
        <dbReference type="ARBA" id="ARBA00022989"/>
    </source>
</evidence>
<protein>
    <submittedName>
        <fullName evidence="8">Major facilitator superfamily protein</fullName>
    </submittedName>
</protein>
<evidence type="ECO:0000256" key="2">
    <source>
        <dbReference type="ARBA" id="ARBA00022448"/>
    </source>
</evidence>
<dbReference type="GO" id="GO:0005886">
    <property type="term" value="C:plasma membrane"/>
    <property type="evidence" value="ECO:0007669"/>
    <property type="project" value="UniProtKB-SubCell"/>
</dbReference>
<dbReference type="AlphaFoldDB" id="A0A1J5SGC3"/>
<dbReference type="PANTHER" id="PTHR23517:SF3">
    <property type="entry name" value="INTEGRAL MEMBRANE TRANSPORT PROTEIN"/>
    <property type="match status" value="1"/>
</dbReference>
<keyword evidence="3" id="KW-1003">Cell membrane</keyword>
<feature type="transmembrane region" description="Helical" evidence="7">
    <location>
        <begin position="345"/>
        <end position="363"/>
    </location>
</feature>
<evidence type="ECO:0000256" key="3">
    <source>
        <dbReference type="ARBA" id="ARBA00022475"/>
    </source>
</evidence>
<evidence type="ECO:0000256" key="6">
    <source>
        <dbReference type="ARBA" id="ARBA00023136"/>
    </source>
</evidence>
<organism evidence="8">
    <name type="scientific">mine drainage metagenome</name>
    <dbReference type="NCBI Taxonomy" id="410659"/>
    <lineage>
        <taxon>unclassified sequences</taxon>
        <taxon>metagenomes</taxon>
        <taxon>ecological metagenomes</taxon>
    </lineage>
</organism>
<feature type="transmembrane region" description="Helical" evidence="7">
    <location>
        <begin position="116"/>
        <end position="136"/>
    </location>
</feature>
<evidence type="ECO:0000313" key="8">
    <source>
        <dbReference type="EMBL" id="OIR07426.1"/>
    </source>
</evidence>
<evidence type="ECO:0000256" key="1">
    <source>
        <dbReference type="ARBA" id="ARBA00004651"/>
    </source>
</evidence>
<feature type="transmembrane region" description="Helical" evidence="7">
    <location>
        <begin position="25"/>
        <end position="49"/>
    </location>
</feature>
<comment type="caution">
    <text evidence="8">The sequence shown here is derived from an EMBL/GenBank/DDBJ whole genome shotgun (WGS) entry which is preliminary data.</text>
</comment>
<dbReference type="Gene3D" id="1.20.1250.20">
    <property type="entry name" value="MFS general substrate transporter like domains"/>
    <property type="match status" value="1"/>
</dbReference>
<dbReference type="SUPFAM" id="SSF103473">
    <property type="entry name" value="MFS general substrate transporter"/>
    <property type="match status" value="1"/>
</dbReference>
<proteinExistence type="predicted"/>
<keyword evidence="4 7" id="KW-0812">Transmembrane</keyword>
<evidence type="ECO:0000256" key="7">
    <source>
        <dbReference type="SAM" id="Phobius"/>
    </source>
</evidence>
<accession>A0A1J5SGC3</accession>
<dbReference type="Pfam" id="PF07690">
    <property type="entry name" value="MFS_1"/>
    <property type="match status" value="1"/>
</dbReference>
<dbReference type="PANTHER" id="PTHR23517">
    <property type="entry name" value="RESISTANCE PROTEIN MDTM, PUTATIVE-RELATED-RELATED"/>
    <property type="match status" value="1"/>
</dbReference>
<dbReference type="InterPro" id="IPR036259">
    <property type="entry name" value="MFS_trans_sf"/>
</dbReference>
<sequence>MENVQRGPFGRFVSTFTDMARLPRALWFVIGAFVAEAMAYFGILTLMSTTLATDLGWGDEHAGLVVSLFTMTVTLLMLGVGSWAEGFGLRRAIVAALVIGTLGRMAYAYAPYLHGALVVVAVLGGLLVVATGSAILQPVCYSGVKQYTDEKTSSMGYALIYAVMNLGIVGVGALSAWIRPAVQDLKDGHAAGAPGLVVGALSHISLTGVQAVNWACAGLTGISLLLFMVLMTKRAEAAKLRPDTVELAEGAVRPPLRARVKSYFTEGPFSNARFLFFIFMLLPVRTLFAHQWLTFPEYIIRAYEKGVADRMEWLVNWINPGIIFVGVPLTAALTRKINVYKMMMIGSLVSAVPTFLLCAGPSLGRLITYFVLFSIGEALWSARFLEYASELAPPGRVSQFMGLANVPWLLAKATTGFYSGYMLATYCPAGVPRSELHTGTMWFVYGCIAMLSPIGLFMGRKWVMKGLHMASERVA</sequence>
<dbReference type="InterPro" id="IPR011701">
    <property type="entry name" value="MFS"/>
</dbReference>
<feature type="transmembrane region" description="Helical" evidence="7">
    <location>
        <begin position="92"/>
        <end position="110"/>
    </location>
</feature>
<feature type="transmembrane region" description="Helical" evidence="7">
    <location>
        <begin position="61"/>
        <end position="80"/>
    </location>
</feature>
<dbReference type="EMBL" id="MLJW01000037">
    <property type="protein sequence ID" value="OIR07426.1"/>
    <property type="molecule type" value="Genomic_DNA"/>
</dbReference>
<feature type="transmembrane region" description="Helical" evidence="7">
    <location>
        <begin position="211"/>
        <end position="231"/>
    </location>
</feature>
<feature type="transmembrane region" description="Helical" evidence="7">
    <location>
        <begin position="274"/>
        <end position="293"/>
    </location>
</feature>
<dbReference type="GO" id="GO:0022857">
    <property type="term" value="F:transmembrane transporter activity"/>
    <property type="evidence" value="ECO:0007669"/>
    <property type="project" value="InterPro"/>
</dbReference>
<gene>
    <name evidence="8" type="ORF">GALL_103850</name>
</gene>
<keyword evidence="5 7" id="KW-1133">Transmembrane helix</keyword>
<comment type="subcellular location">
    <subcellularLocation>
        <location evidence="1">Cell membrane</location>
        <topology evidence="1">Multi-pass membrane protein</topology>
    </subcellularLocation>
</comment>
<dbReference type="InterPro" id="IPR050171">
    <property type="entry name" value="MFS_Transporters"/>
</dbReference>
<keyword evidence="6 7" id="KW-0472">Membrane</keyword>
<feature type="transmembrane region" description="Helical" evidence="7">
    <location>
        <begin position="313"/>
        <end position="333"/>
    </location>
</feature>
<evidence type="ECO:0000256" key="4">
    <source>
        <dbReference type="ARBA" id="ARBA00022692"/>
    </source>
</evidence>